<keyword evidence="2" id="KW-1185">Reference proteome</keyword>
<organism evidence="1 2">
    <name type="scientific">Antarcticirhabdus aurantiaca</name>
    <dbReference type="NCBI Taxonomy" id="2606717"/>
    <lineage>
        <taxon>Bacteria</taxon>
        <taxon>Pseudomonadati</taxon>
        <taxon>Pseudomonadota</taxon>
        <taxon>Alphaproteobacteria</taxon>
        <taxon>Hyphomicrobiales</taxon>
        <taxon>Aurantimonadaceae</taxon>
        <taxon>Antarcticirhabdus</taxon>
    </lineage>
</organism>
<name>A0ACD4NLC5_9HYPH</name>
<proteinExistence type="predicted"/>
<evidence type="ECO:0000313" key="1">
    <source>
        <dbReference type="EMBL" id="WAJ27574.1"/>
    </source>
</evidence>
<evidence type="ECO:0000313" key="2">
    <source>
        <dbReference type="Proteomes" id="UP001163223"/>
    </source>
</evidence>
<dbReference type="Proteomes" id="UP001163223">
    <property type="component" value="Chromosome"/>
</dbReference>
<accession>A0ACD4NLC5</accession>
<dbReference type="EMBL" id="CP113520">
    <property type="protein sequence ID" value="WAJ27574.1"/>
    <property type="molecule type" value="Genomic_DNA"/>
</dbReference>
<sequence>MRMPRLTACASILSLAGCVAPSTGLPPPTSPIDPDLAGISLTLSSAEIQVVEEGVRRSMKDPMSAMFDGIRGAINDRDSASACGLVNGRNSFGGYTGDKIFVGVFNQQRTVFAPSAIAVTPNDAVAIYTLCRHIGAVP</sequence>
<protein>
    <submittedName>
        <fullName evidence="1">Uncharacterized protein</fullName>
    </submittedName>
</protein>
<gene>
    <name evidence="1" type="ORF">OXU80_22440</name>
</gene>
<reference evidence="1" key="1">
    <citation type="submission" date="2022-11" db="EMBL/GenBank/DDBJ databases">
        <title>beta-Carotene-producing bacterium, Jeongeuplla avenae sp. nov., alleviates the salt stress of Arabidopsis seedlings.</title>
        <authorList>
            <person name="Jiang L."/>
            <person name="Lee J."/>
        </authorList>
    </citation>
    <scope>NUCLEOTIDE SEQUENCE</scope>
    <source>
        <strain evidence="1">DY_R2A_6</strain>
    </source>
</reference>